<reference evidence="1" key="1">
    <citation type="submission" date="2022-04" db="EMBL/GenBank/DDBJ databases">
        <title>Genome of the entomopathogenic fungus Entomophthora muscae.</title>
        <authorList>
            <person name="Elya C."/>
            <person name="Lovett B.R."/>
            <person name="Lee E."/>
            <person name="Macias A.M."/>
            <person name="Hajek A.E."/>
            <person name="De Bivort B.L."/>
            <person name="Kasson M.T."/>
            <person name="De Fine Licht H.H."/>
            <person name="Stajich J.E."/>
        </authorList>
    </citation>
    <scope>NUCLEOTIDE SEQUENCE</scope>
    <source>
        <strain evidence="1">Berkeley</strain>
    </source>
</reference>
<protein>
    <submittedName>
        <fullName evidence="1">Uncharacterized protein</fullName>
    </submittedName>
</protein>
<name>A0ACC2RMA5_9FUNG</name>
<accession>A0ACC2RMA5</accession>
<keyword evidence="2" id="KW-1185">Reference proteome</keyword>
<evidence type="ECO:0000313" key="2">
    <source>
        <dbReference type="Proteomes" id="UP001165960"/>
    </source>
</evidence>
<dbReference type="EMBL" id="QTSX02007119">
    <property type="protein sequence ID" value="KAJ9051211.1"/>
    <property type="molecule type" value="Genomic_DNA"/>
</dbReference>
<sequence>MCKDTDKLKKEHILSCLHPTCQEVVVPELPSIVTWEDMKCLLIEEFGGDLILEVKCCVLRRGTDTQWGILTLGLD</sequence>
<dbReference type="Proteomes" id="UP001165960">
    <property type="component" value="Unassembled WGS sequence"/>
</dbReference>
<gene>
    <name evidence="1" type="ORF">DSO57_1006752</name>
</gene>
<comment type="caution">
    <text evidence="1">The sequence shown here is derived from an EMBL/GenBank/DDBJ whole genome shotgun (WGS) entry which is preliminary data.</text>
</comment>
<organism evidence="1 2">
    <name type="scientific">Entomophthora muscae</name>
    <dbReference type="NCBI Taxonomy" id="34485"/>
    <lineage>
        <taxon>Eukaryota</taxon>
        <taxon>Fungi</taxon>
        <taxon>Fungi incertae sedis</taxon>
        <taxon>Zoopagomycota</taxon>
        <taxon>Entomophthoromycotina</taxon>
        <taxon>Entomophthoromycetes</taxon>
        <taxon>Entomophthorales</taxon>
        <taxon>Entomophthoraceae</taxon>
        <taxon>Entomophthora</taxon>
    </lineage>
</organism>
<proteinExistence type="predicted"/>
<evidence type="ECO:0000313" key="1">
    <source>
        <dbReference type="EMBL" id="KAJ9051211.1"/>
    </source>
</evidence>